<dbReference type="Proteomes" id="UP000805193">
    <property type="component" value="Unassembled WGS sequence"/>
</dbReference>
<proteinExistence type="predicted"/>
<organism evidence="1 2">
    <name type="scientific">Ixodes persulcatus</name>
    <name type="common">Taiga tick</name>
    <dbReference type="NCBI Taxonomy" id="34615"/>
    <lineage>
        <taxon>Eukaryota</taxon>
        <taxon>Metazoa</taxon>
        <taxon>Ecdysozoa</taxon>
        <taxon>Arthropoda</taxon>
        <taxon>Chelicerata</taxon>
        <taxon>Arachnida</taxon>
        <taxon>Acari</taxon>
        <taxon>Parasitiformes</taxon>
        <taxon>Ixodida</taxon>
        <taxon>Ixodoidea</taxon>
        <taxon>Ixodidae</taxon>
        <taxon>Ixodinae</taxon>
        <taxon>Ixodes</taxon>
    </lineage>
</organism>
<sequence>MEQISSSMPNTNCEDAQFFNPFYHVLSSREVRRLLFVFDSRTYNFQLEQRDLHGDSDKRRVLLRFISSAKPATPCKVALGVNFHYFFDVPLKTINVSRHVKVAFNYITIIGNAIPEDLRLEVIVVDRTQEPGLLASLGGSGCGTDDVSAAKAQAAVADVKEDQDATVECVTVSLNCPLKRSRLVAPCRGADCRHIVL</sequence>
<keyword evidence="2" id="KW-1185">Reference proteome</keyword>
<gene>
    <name evidence="1" type="ORF">HPB47_020382</name>
</gene>
<dbReference type="EMBL" id="JABSTQ010009103">
    <property type="protein sequence ID" value="KAG0432920.1"/>
    <property type="molecule type" value="Genomic_DNA"/>
</dbReference>
<protein>
    <submittedName>
        <fullName evidence="1">Uncharacterized protein</fullName>
    </submittedName>
</protein>
<name>A0AC60QFI0_IXOPE</name>
<accession>A0AC60QFI0</accession>
<comment type="caution">
    <text evidence="1">The sequence shown here is derived from an EMBL/GenBank/DDBJ whole genome shotgun (WGS) entry which is preliminary data.</text>
</comment>
<evidence type="ECO:0000313" key="2">
    <source>
        <dbReference type="Proteomes" id="UP000805193"/>
    </source>
</evidence>
<reference evidence="1 2" key="1">
    <citation type="journal article" date="2020" name="Cell">
        <title>Large-Scale Comparative Analyses of Tick Genomes Elucidate Their Genetic Diversity and Vector Capacities.</title>
        <authorList>
            <consortium name="Tick Genome and Microbiome Consortium (TIGMIC)"/>
            <person name="Jia N."/>
            <person name="Wang J."/>
            <person name="Shi W."/>
            <person name="Du L."/>
            <person name="Sun Y."/>
            <person name="Zhan W."/>
            <person name="Jiang J.F."/>
            <person name="Wang Q."/>
            <person name="Zhang B."/>
            <person name="Ji P."/>
            <person name="Bell-Sakyi L."/>
            <person name="Cui X.M."/>
            <person name="Yuan T.T."/>
            <person name="Jiang B.G."/>
            <person name="Yang W.F."/>
            <person name="Lam T.T."/>
            <person name="Chang Q.C."/>
            <person name="Ding S.J."/>
            <person name="Wang X.J."/>
            <person name="Zhu J.G."/>
            <person name="Ruan X.D."/>
            <person name="Zhao L."/>
            <person name="Wei J.T."/>
            <person name="Ye R.Z."/>
            <person name="Que T.C."/>
            <person name="Du C.H."/>
            <person name="Zhou Y.H."/>
            <person name="Cheng J.X."/>
            <person name="Dai P.F."/>
            <person name="Guo W.B."/>
            <person name="Han X.H."/>
            <person name="Huang E.J."/>
            <person name="Li L.F."/>
            <person name="Wei W."/>
            <person name="Gao Y.C."/>
            <person name="Liu J.Z."/>
            <person name="Shao H.Z."/>
            <person name="Wang X."/>
            <person name="Wang C.C."/>
            <person name="Yang T.C."/>
            <person name="Huo Q.B."/>
            <person name="Li W."/>
            <person name="Chen H.Y."/>
            <person name="Chen S.E."/>
            <person name="Zhou L.G."/>
            <person name="Ni X.B."/>
            <person name="Tian J.H."/>
            <person name="Sheng Y."/>
            <person name="Liu T."/>
            <person name="Pan Y.S."/>
            <person name="Xia L.Y."/>
            <person name="Li J."/>
            <person name="Zhao F."/>
            <person name="Cao W.C."/>
        </authorList>
    </citation>
    <scope>NUCLEOTIDE SEQUENCE [LARGE SCALE GENOMIC DNA]</scope>
    <source>
        <strain evidence="1">Iper-2018</strain>
    </source>
</reference>
<evidence type="ECO:0000313" key="1">
    <source>
        <dbReference type="EMBL" id="KAG0432920.1"/>
    </source>
</evidence>